<evidence type="ECO:0000256" key="1">
    <source>
        <dbReference type="SAM" id="Coils"/>
    </source>
</evidence>
<evidence type="ECO:0000313" key="7">
    <source>
        <dbReference type="Proteomes" id="UP000663877"/>
    </source>
</evidence>
<evidence type="ECO:0000313" key="4">
    <source>
        <dbReference type="EMBL" id="CAF1611708.1"/>
    </source>
</evidence>
<dbReference type="EMBL" id="CAJNOM010001533">
    <property type="protein sequence ID" value="CAF1611708.1"/>
    <property type="molecule type" value="Genomic_DNA"/>
</dbReference>
<organism evidence="2 7">
    <name type="scientific">Adineta steineri</name>
    <dbReference type="NCBI Taxonomy" id="433720"/>
    <lineage>
        <taxon>Eukaryota</taxon>
        <taxon>Metazoa</taxon>
        <taxon>Spiralia</taxon>
        <taxon>Gnathifera</taxon>
        <taxon>Rotifera</taxon>
        <taxon>Eurotatoria</taxon>
        <taxon>Bdelloidea</taxon>
        <taxon>Adinetida</taxon>
        <taxon>Adinetidae</taxon>
        <taxon>Adineta</taxon>
    </lineage>
</organism>
<comment type="caution">
    <text evidence="2">The sequence shown here is derived from an EMBL/GenBank/DDBJ whole genome shotgun (WGS) entry which is preliminary data.</text>
</comment>
<dbReference type="EMBL" id="CAJNOI010001201">
    <property type="protein sequence ID" value="CAF1393055.1"/>
    <property type="molecule type" value="Genomic_DNA"/>
</dbReference>
<name>A0A815KG65_9BILA</name>
<feature type="coiled-coil region" evidence="1">
    <location>
        <begin position="84"/>
        <end position="111"/>
    </location>
</feature>
<gene>
    <name evidence="2" type="ORF">BJG266_LOCUS37216</name>
    <name evidence="3" type="ORF">BJG266_LOCUS37226</name>
    <name evidence="4" type="ORF">QVE165_LOCUS54150</name>
    <name evidence="5" type="ORF">QVE165_LOCUS54160</name>
</gene>
<dbReference type="EMBL" id="CAJNOI010001200">
    <property type="protein sequence ID" value="CAF1392872.1"/>
    <property type="molecule type" value="Genomic_DNA"/>
</dbReference>
<dbReference type="Proteomes" id="UP000663832">
    <property type="component" value="Unassembled WGS sequence"/>
</dbReference>
<dbReference type="EMBL" id="CAJNOM010001534">
    <property type="protein sequence ID" value="CAF1611761.1"/>
    <property type="molecule type" value="Genomic_DNA"/>
</dbReference>
<keyword evidence="6" id="KW-1185">Reference proteome</keyword>
<dbReference type="AlphaFoldDB" id="A0A815KG65"/>
<evidence type="ECO:0000313" key="6">
    <source>
        <dbReference type="Proteomes" id="UP000663832"/>
    </source>
</evidence>
<protein>
    <submittedName>
        <fullName evidence="2">Uncharacterized protein</fullName>
    </submittedName>
</protein>
<reference evidence="2" key="1">
    <citation type="submission" date="2021-02" db="EMBL/GenBank/DDBJ databases">
        <authorList>
            <person name="Nowell W R."/>
        </authorList>
    </citation>
    <scope>NUCLEOTIDE SEQUENCE</scope>
</reference>
<keyword evidence="1" id="KW-0175">Coiled coil</keyword>
<evidence type="ECO:0000313" key="2">
    <source>
        <dbReference type="EMBL" id="CAF1392872.1"/>
    </source>
</evidence>
<accession>A0A815KG65</accession>
<proteinExistence type="predicted"/>
<dbReference type="Proteomes" id="UP000663877">
    <property type="component" value="Unassembled WGS sequence"/>
</dbReference>
<evidence type="ECO:0000313" key="3">
    <source>
        <dbReference type="EMBL" id="CAF1393055.1"/>
    </source>
</evidence>
<evidence type="ECO:0000313" key="5">
    <source>
        <dbReference type="EMBL" id="CAF1611761.1"/>
    </source>
</evidence>
<sequence>MLSNATVANNHDSMAFIELLNTDEKLTFIRQLIQLINQLNYLKLQVEQWTYYYHVGITEGIWNGCVSKTMAMSNSIYHIYGRSKKLVQRRRIKYNQQLERLNLKINEYLQQVPFLVSDMDRIIMFITNLVHKDQYQLRIELERRRDIIKFHAKDHQLIQTFYNMKPKKAEICSAKLTWKAIHEERTLKYEMSIFKNWLSLKPFSTTYDFQDLELTNINGILSKLIFNQPTIDTRNLFESSTSDLSIQIFIEIEQKIRVCDEKIQFERKKLFNRRDKLKCKLFMNRIINTIEHRQINMIQHAQYHTNQMIRFIFGEITSDTK</sequence>